<dbReference type="EMBL" id="CADCVM010000504">
    <property type="protein sequence ID" value="CAA9533835.1"/>
    <property type="molecule type" value="Genomic_DNA"/>
</dbReference>
<dbReference type="Gene3D" id="3.40.710.10">
    <property type="entry name" value="DD-peptidase/beta-lactamase superfamily"/>
    <property type="match status" value="1"/>
</dbReference>
<dbReference type="SUPFAM" id="SSF56601">
    <property type="entry name" value="beta-lactamase/transpeptidase-like"/>
    <property type="match status" value="1"/>
</dbReference>
<reference evidence="4" key="1">
    <citation type="submission" date="2020-02" db="EMBL/GenBank/DDBJ databases">
        <authorList>
            <person name="Meier V. D."/>
        </authorList>
    </citation>
    <scope>NUCLEOTIDE SEQUENCE</scope>
    <source>
        <strain evidence="4">AVDCRST_MAG05</strain>
    </source>
</reference>
<proteinExistence type="predicted"/>
<dbReference type="AlphaFoldDB" id="A0A6J4TX09"/>
<feature type="domain" description="Beta-lactamase-related" evidence="3">
    <location>
        <begin position="7"/>
        <end position="342"/>
    </location>
</feature>
<evidence type="ECO:0000256" key="2">
    <source>
        <dbReference type="ARBA" id="ARBA00023136"/>
    </source>
</evidence>
<name>A0A6J4TX09_9ACTN</name>
<dbReference type="GO" id="GO:0016020">
    <property type="term" value="C:membrane"/>
    <property type="evidence" value="ECO:0007669"/>
    <property type="project" value="UniProtKB-SubCell"/>
</dbReference>
<keyword evidence="2" id="KW-0472">Membrane</keyword>
<accession>A0A6J4TX09</accession>
<comment type="subcellular location">
    <subcellularLocation>
        <location evidence="1">Membrane</location>
    </subcellularLocation>
</comment>
<gene>
    <name evidence="4" type="ORF">AVDCRST_MAG05-4663</name>
</gene>
<dbReference type="PANTHER" id="PTHR46825">
    <property type="entry name" value="D-ALANYL-D-ALANINE-CARBOXYPEPTIDASE/ENDOPEPTIDASE AMPH"/>
    <property type="match status" value="1"/>
</dbReference>
<dbReference type="InterPro" id="IPR012338">
    <property type="entry name" value="Beta-lactam/transpept-like"/>
</dbReference>
<dbReference type="PANTHER" id="PTHR46825:SF11">
    <property type="entry name" value="PENICILLIN-BINDING PROTEIN 4"/>
    <property type="match status" value="1"/>
</dbReference>
<dbReference type="InterPro" id="IPR001466">
    <property type="entry name" value="Beta-lactam-related"/>
</dbReference>
<sequence length="355" mass="39532">MRWTDVLDRYFRHRAAQDLFSGAVLITQGATRLYARAYGYASRPWRVPNTLDTRFDTASVTKLFTAIATLQLIDRGLLDFDTPAVERLGLQGTTLSKEVNVFHLLTHTSGIGDDADEEAGERYEDLWKTKPNYSVVETRDFLPQFANKPANFPPGQGCRYCNCGYVLLGLLIETISGMTYRDYVRAHVFAPAGMTSSGFFRMDRVNHDVAEGCDPIRDATGTIVDWKKNIYSFPPIGSPDGGAHVTVADLDRFLRAVRAGELLSPELTGAFLTPQVVHRTRGTWTEMYGYGLSFYVDQASKVVCLEKEGVNVGVSGLVRHFPDQDIAVTLLSNMEDGVWDPARKIHEMVVDGQMA</sequence>
<protein>
    <submittedName>
        <fullName evidence="4">Beta-lactamase class C-like and penicillin binding proteins (PBPs) superfamily</fullName>
    </submittedName>
</protein>
<dbReference type="InterPro" id="IPR050491">
    <property type="entry name" value="AmpC-like"/>
</dbReference>
<dbReference type="Pfam" id="PF00144">
    <property type="entry name" value="Beta-lactamase"/>
    <property type="match status" value="1"/>
</dbReference>
<evidence type="ECO:0000259" key="3">
    <source>
        <dbReference type="Pfam" id="PF00144"/>
    </source>
</evidence>
<evidence type="ECO:0000256" key="1">
    <source>
        <dbReference type="ARBA" id="ARBA00004370"/>
    </source>
</evidence>
<evidence type="ECO:0000313" key="4">
    <source>
        <dbReference type="EMBL" id="CAA9533835.1"/>
    </source>
</evidence>
<organism evidence="4">
    <name type="scientific">uncultured Rubrobacteraceae bacterium</name>
    <dbReference type="NCBI Taxonomy" id="349277"/>
    <lineage>
        <taxon>Bacteria</taxon>
        <taxon>Bacillati</taxon>
        <taxon>Actinomycetota</taxon>
        <taxon>Rubrobacteria</taxon>
        <taxon>Rubrobacterales</taxon>
        <taxon>Rubrobacteraceae</taxon>
        <taxon>environmental samples</taxon>
    </lineage>
</organism>